<sequence>MVTTDHSVKSRIVWTPTPEKKYLTIQQGKRYPTWIKCELLTHTKVQCQVGAQRDQYPGTPLSLVSPSLRLR</sequence>
<evidence type="ECO:0000313" key="2">
    <source>
        <dbReference type="Proteomes" id="UP000024635"/>
    </source>
</evidence>
<dbReference type="EMBL" id="JARK01001347">
    <property type="protein sequence ID" value="EYC26095.1"/>
    <property type="molecule type" value="Genomic_DNA"/>
</dbReference>
<accession>A0A016VFC7</accession>
<organism evidence="1 2">
    <name type="scientific">Ancylostoma ceylanicum</name>
    <dbReference type="NCBI Taxonomy" id="53326"/>
    <lineage>
        <taxon>Eukaryota</taxon>
        <taxon>Metazoa</taxon>
        <taxon>Ecdysozoa</taxon>
        <taxon>Nematoda</taxon>
        <taxon>Chromadorea</taxon>
        <taxon>Rhabditida</taxon>
        <taxon>Rhabditina</taxon>
        <taxon>Rhabditomorpha</taxon>
        <taxon>Strongyloidea</taxon>
        <taxon>Ancylostomatidae</taxon>
        <taxon>Ancylostomatinae</taxon>
        <taxon>Ancylostoma</taxon>
    </lineage>
</organism>
<name>A0A016VFC7_9BILA</name>
<comment type="caution">
    <text evidence="1">The sequence shown here is derived from an EMBL/GenBank/DDBJ whole genome shotgun (WGS) entry which is preliminary data.</text>
</comment>
<dbReference type="AlphaFoldDB" id="A0A016VFC7"/>
<keyword evidence="2" id="KW-1185">Reference proteome</keyword>
<dbReference type="Proteomes" id="UP000024635">
    <property type="component" value="Unassembled WGS sequence"/>
</dbReference>
<reference evidence="2" key="1">
    <citation type="journal article" date="2015" name="Nat. Genet.">
        <title>The genome and transcriptome of the zoonotic hookworm Ancylostoma ceylanicum identify infection-specific gene families.</title>
        <authorList>
            <person name="Schwarz E.M."/>
            <person name="Hu Y."/>
            <person name="Antoshechkin I."/>
            <person name="Miller M.M."/>
            <person name="Sternberg P.W."/>
            <person name="Aroian R.V."/>
        </authorList>
    </citation>
    <scope>NUCLEOTIDE SEQUENCE</scope>
    <source>
        <strain evidence="2">HY135</strain>
    </source>
</reference>
<evidence type="ECO:0000313" key="1">
    <source>
        <dbReference type="EMBL" id="EYC26095.1"/>
    </source>
</evidence>
<proteinExistence type="predicted"/>
<protein>
    <submittedName>
        <fullName evidence="1">Uncharacterized protein</fullName>
    </submittedName>
</protein>
<gene>
    <name evidence="1" type="primary">Acey_s0011.g1557</name>
    <name evidence="1" type="ORF">Y032_0011g1557</name>
</gene>